<feature type="chain" id="PRO_5029445653" evidence="9">
    <location>
        <begin position="19"/>
        <end position="629"/>
    </location>
</feature>
<evidence type="ECO:0000256" key="2">
    <source>
        <dbReference type="ARBA" id="ARBA00022448"/>
    </source>
</evidence>
<dbReference type="EMBL" id="VXAM01002815">
    <property type="protein sequence ID" value="NXK01247.1"/>
    <property type="molecule type" value="Genomic_DNA"/>
</dbReference>
<evidence type="ECO:0000256" key="4">
    <source>
        <dbReference type="ARBA" id="ARBA00022741"/>
    </source>
</evidence>
<feature type="non-terminal residue" evidence="12">
    <location>
        <position position="629"/>
    </location>
</feature>
<evidence type="ECO:0000256" key="1">
    <source>
        <dbReference type="ARBA" id="ARBA00004141"/>
    </source>
</evidence>
<keyword evidence="5" id="KW-0067">ATP-binding</keyword>
<dbReference type="GO" id="GO:0015440">
    <property type="term" value="F:ABC-type peptide transporter activity"/>
    <property type="evidence" value="ECO:0007669"/>
    <property type="project" value="InterPro"/>
</dbReference>
<dbReference type="PANTHER" id="PTHR43394:SF14">
    <property type="entry name" value="TRANSPORTER 2, ATP BINDING CASSETTE SUBFAMILY B"/>
    <property type="match status" value="1"/>
</dbReference>
<evidence type="ECO:0000256" key="6">
    <source>
        <dbReference type="ARBA" id="ARBA00022989"/>
    </source>
</evidence>
<dbReference type="SUPFAM" id="SSF52540">
    <property type="entry name" value="P-loop containing nucleoside triphosphate hydrolases"/>
    <property type="match status" value="1"/>
</dbReference>
<evidence type="ECO:0000256" key="7">
    <source>
        <dbReference type="ARBA" id="ARBA00023136"/>
    </source>
</evidence>
<organism evidence="12 13">
    <name type="scientific">Corythaixoides concolor</name>
    <name type="common">Grey go-away-bird</name>
    <dbReference type="NCBI Taxonomy" id="103956"/>
    <lineage>
        <taxon>Eukaryota</taxon>
        <taxon>Metazoa</taxon>
        <taxon>Chordata</taxon>
        <taxon>Craniata</taxon>
        <taxon>Vertebrata</taxon>
        <taxon>Euteleostomi</taxon>
        <taxon>Archelosauria</taxon>
        <taxon>Archosauria</taxon>
        <taxon>Dinosauria</taxon>
        <taxon>Saurischia</taxon>
        <taxon>Theropoda</taxon>
        <taxon>Coelurosauria</taxon>
        <taxon>Aves</taxon>
        <taxon>Neognathae</taxon>
        <taxon>Neoaves</taxon>
        <taxon>Otidimorphae</taxon>
        <taxon>Musophagiformes</taxon>
        <taxon>Musophagidae</taxon>
        <taxon>Corythaixoides</taxon>
    </lineage>
</organism>
<evidence type="ECO:0000256" key="9">
    <source>
        <dbReference type="SAM" id="SignalP"/>
    </source>
</evidence>
<dbReference type="Gene3D" id="1.20.1560.10">
    <property type="entry name" value="ABC transporter type 1, transmembrane domain"/>
    <property type="match status" value="1"/>
</dbReference>
<evidence type="ECO:0000259" key="11">
    <source>
        <dbReference type="PROSITE" id="PS50929"/>
    </source>
</evidence>
<dbReference type="SUPFAM" id="SSF90123">
    <property type="entry name" value="ABC transporter transmembrane region"/>
    <property type="match status" value="1"/>
</dbReference>
<comment type="subcellular location">
    <subcellularLocation>
        <location evidence="1">Membrane</location>
        <topology evidence="1">Multi-pass membrane protein</topology>
    </subcellularLocation>
</comment>
<feature type="transmembrane region" description="Helical" evidence="8">
    <location>
        <begin position="135"/>
        <end position="159"/>
    </location>
</feature>
<evidence type="ECO:0000256" key="5">
    <source>
        <dbReference type="ARBA" id="ARBA00022840"/>
    </source>
</evidence>
<dbReference type="GO" id="GO:0042825">
    <property type="term" value="C:TAP complex"/>
    <property type="evidence" value="ECO:0007669"/>
    <property type="project" value="InterPro"/>
</dbReference>
<dbReference type="InterPro" id="IPR027417">
    <property type="entry name" value="P-loop_NTPase"/>
</dbReference>
<dbReference type="Pfam" id="PF00005">
    <property type="entry name" value="ABC_tran"/>
    <property type="match status" value="1"/>
</dbReference>
<feature type="transmembrane region" description="Helical" evidence="8">
    <location>
        <begin position="32"/>
        <end position="53"/>
    </location>
</feature>
<dbReference type="AlphaFoldDB" id="A0A7L0FZW1"/>
<feature type="transmembrane region" description="Helical" evidence="8">
    <location>
        <begin position="65"/>
        <end position="83"/>
    </location>
</feature>
<dbReference type="GO" id="GO:0005524">
    <property type="term" value="F:ATP binding"/>
    <property type="evidence" value="ECO:0007669"/>
    <property type="project" value="UniProtKB-KW"/>
</dbReference>
<dbReference type="InterPro" id="IPR017871">
    <property type="entry name" value="ABC_transporter-like_CS"/>
</dbReference>
<keyword evidence="13" id="KW-1185">Reference proteome</keyword>
<dbReference type="Gene3D" id="3.40.50.300">
    <property type="entry name" value="P-loop containing nucleotide triphosphate hydrolases"/>
    <property type="match status" value="1"/>
</dbReference>
<keyword evidence="9" id="KW-0732">Signal</keyword>
<dbReference type="PROSITE" id="PS00211">
    <property type="entry name" value="ABC_TRANSPORTER_1"/>
    <property type="match status" value="1"/>
</dbReference>
<feature type="domain" description="ABC transmembrane type-1" evidence="11">
    <location>
        <begin position="149"/>
        <end position="357"/>
    </location>
</feature>
<dbReference type="PANTHER" id="PTHR43394">
    <property type="entry name" value="ATP-DEPENDENT PERMEASE MDL1, MITOCHONDRIAL"/>
    <property type="match status" value="1"/>
</dbReference>
<dbReference type="PROSITE" id="PS50929">
    <property type="entry name" value="ABC_TM1F"/>
    <property type="match status" value="1"/>
</dbReference>
<name>A0A7L0FZW1_CORCN</name>
<gene>
    <name evidence="12" type="primary">Tap2</name>
    <name evidence="12" type="ORF">CORCON_R07368</name>
</gene>
<keyword evidence="2" id="KW-0813">Transport</keyword>
<dbReference type="GO" id="GO:0042287">
    <property type="term" value="F:MHC protein binding"/>
    <property type="evidence" value="ECO:0007669"/>
    <property type="project" value="InterPro"/>
</dbReference>
<keyword evidence="6 8" id="KW-1133">Transmembrane helix</keyword>
<dbReference type="InterPro" id="IPR005293">
    <property type="entry name" value="Tap2/ABCB3"/>
</dbReference>
<feature type="non-terminal residue" evidence="12">
    <location>
        <position position="1"/>
    </location>
</feature>
<dbReference type="OrthoDB" id="6500128at2759"/>
<evidence type="ECO:0000313" key="12">
    <source>
        <dbReference type="EMBL" id="NXK01247.1"/>
    </source>
</evidence>
<dbReference type="GO" id="GO:0016887">
    <property type="term" value="F:ATP hydrolysis activity"/>
    <property type="evidence" value="ECO:0007669"/>
    <property type="project" value="InterPro"/>
</dbReference>
<accession>A0A7L0FZW1</accession>
<feature type="domain" description="ABC transporter" evidence="10">
    <location>
        <begin position="384"/>
        <end position="629"/>
    </location>
</feature>
<reference evidence="12 13" key="1">
    <citation type="submission" date="2019-09" db="EMBL/GenBank/DDBJ databases">
        <title>Bird 10,000 Genomes (B10K) Project - Family phase.</title>
        <authorList>
            <person name="Zhang G."/>
        </authorList>
    </citation>
    <scope>NUCLEOTIDE SEQUENCE [LARGE SCALE GENOMIC DNA]</scope>
    <source>
        <strain evidence="12">B10K-DU-011-20</strain>
        <tissue evidence="12">Muscle</tissue>
    </source>
</reference>
<evidence type="ECO:0000259" key="10">
    <source>
        <dbReference type="PROSITE" id="PS50893"/>
    </source>
</evidence>
<dbReference type="InterPro" id="IPR039421">
    <property type="entry name" value="Type_1_exporter"/>
</dbReference>
<dbReference type="InterPro" id="IPR036640">
    <property type="entry name" value="ABC1_TM_sf"/>
</dbReference>
<feature type="transmembrane region" description="Helical" evidence="8">
    <location>
        <begin position="179"/>
        <end position="208"/>
    </location>
</feature>
<dbReference type="PROSITE" id="PS50893">
    <property type="entry name" value="ABC_TRANSPORTER_2"/>
    <property type="match status" value="1"/>
</dbReference>
<dbReference type="SMART" id="SM00382">
    <property type="entry name" value="AAA"/>
    <property type="match status" value="1"/>
</dbReference>
<comment type="caution">
    <text evidence="12">The sequence shown here is derived from an EMBL/GenBank/DDBJ whole genome shotgun (WGS) entry which is preliminary data.</text>
</comment>
<dbReference type="InterPro" id="IPR011527">
    <property type="entry name" value="ABC1_TM_dom"/>
</dbReference>
<feature type="signal peptide" evidence="9">
    <location>
        <begin position="1"/>
        <end position="18"/>
    </location>
</feature>
<dbReference type="PRINTS" id="PR01897">
    <property type="entry name" value="TAP2PROTEIN"/>
</dbReference>
<keyword evidence="7 8" id="KW-0472">Membrane</keyword>
<evidence type="ECO:0000256" key="3">
    <source>
        <dbReference type="ARBA" id="ARBA00022692"/>
    </source>
</evidence>
<dbReference type="InterPro" id="IPR003593">
    <property type="entry name" value="AAA+_ATPase"/>
</dbReference>
<dbReference type="FunFam" id="3.40.50.300:FF:000604">
    <property type="entry name" value="ABC transporter B family member 28"/>
    <property type="match status" value="1"/>
</dbReference>
<dbReference type="GO" id="GO:0019885">
    <property type="term" value="P:antigen processing and presentation of endogenous peptide antigen via MHC class I"/>
    <property type="evidence" value="ECO:0007669"/>
    <property type="project" value="InterPro"/>
</dbReference>
<feature type="transmembrane region" description="Helical" evidence="8">
    <location>
        <begin position="267"/>
        <end position="290"/>
    </location>
</feature>
<keyword evidence="4" id="KW-0547">Nucleotide-binding</keyword>
<dbReference type="Pfam" id="PF00664">
    <property type="entry name" value="ABC_membrane"/>
    <property type="match status" value="1"/>
</dbReference>
<dbReference type="Proteomes" id="UP000526942">
    <property type="component" value="Unassembled WGS sequence"/>
</dbReference>
<sequence length="629" mass="66740">MALLRAVRLACLLLLVDAVVLAALARFAPALAWLGAAGIWLEAGLRLLAFTAAERLLAPGGPRGAAVVLSLSPAVFLTLRSLLVPYSAAPVLLATAVPAWLALTHGAAAAALLAWAVPAPGEAAGTKAPVPVRRLLALACAEWPVLGSAFFFLALAVLGETAGPYCTGKALDAVQRGDGLTAFTVGLVLAADLGSSLFAGCRGGFFILTRARLHLRTRYQLFSRLVRQDLAFFQETPTAELSARLANDVPLLSQAVTNSSNVALRSLWMVLGLGGFMVGLSPYLALLALLEVPLTITARKVYDARYQVLQRATLDATAKTAAVVQEAVSSIETVRTFAGEEEEERRHGRAVAEMLRLKDQMDVERALFTLVWRVRRVQEAPPGVRVPLLLPTPPPPLTPVPAGAAVGRAGAGADVTFELRPGEVTALAGLNGSGKSTCAALLERFYAPGAGEVLLDGAPLRHYEHRYLHRRVVLVGQEPVLFSGTIRDNITFGLEDCREEDVRAAAAATGALGFISALDRGFDTNVGEKGGQLSAGEKQRIAIARALVRRPTVLILDEATSALEGEGEAALRQWVRSCGARTVLLITHSPRMLEAADRVVVLERGAVVEAGTPAELRGRRGHYSRLLQR</sequence>
<evidence type="ECO:0000313" key="13">
    <source>
        <dbReference type="Proteomes" id="UP000526942"/>
    </source>
</evidence>
<dbReference type="InterPro" id="IPR003439">
    <property type="entry name" value="ABC_transporter-like_ATP-bd"/>
</dbReference>
<dbReference type="GO" id="GO:0015421">
    <property type="term" value="F:ABC-type oligopeptide transporter activity"/>
    <property type="evidence" value="ECO:0007669"/>
    <property type="project" value="TreeGrafter"/>
</dbReference>
<protein>
    <submittedName>
        <fullName evidence="12">TAP2 protein</fullName>
    </submittedName>
</protein>
<feature type="transmembrane region" description="Helical" evidence="8">
    <location>
        <begin position="89"/>
        <end position="115"/>
    </location>
</feature>
<proteinExistence type="predicted"/>
<evidence type="ECO:0000256" key="8">
    <source>
        <dbReference type="SAM" id="Phobius"/>
    </source>
</evidence>
<keyword evidence="3 8" id="KW-0812">Transmembrane</keyword>